<dbReference type="SUPFAM" id="SSF52821">
    <property type="entry name" value="Rhodanese/Cell cycle control phosphatase"/>
    <property type="match status" value="1"/>
</dbReference>
<keyword evidence="6" id="KW-0808">Transferase</keyword>
<dbReference type="InterPro" id="IPR036873">
    <property type="entry name" value="Rhodanese-like_dom_sf"/>
</dbReference>
<reference evidence="6 7" key="1">
    <citation type="submission" date="2020-05" db="EMBL/GenBank/DDBJ databases">
        <authorList>
            <person name="Casaregola S."/>
            <person name="Devillers H."/>
            <person name="Grondin C."/>
        </authorList>
    </citation>
    <scope>NUCLEOTIDE SEQUENCE [LARGE SCALE GENOMIC DNA]</scope>
    <source>
        <strain evidence="6 7">CLIB 1767</strain>
    </source>
</reference>
<dbReference type="EMBL" id="CAEFZW010000003">
    <property type="protein sequence ID" value="CAB4254004.1"/>
    <property type="molecule type" value="Genomic_DNA"/>
</dbReference>
<dbReference type="InterPro" id="IPR003595">
    <property type="entry name" value="Tyr_Pase_cat"/>
</dbReference>
<evidence type="ECO:0000259" key="5">
    <source>
        <dbReference type="PROSITE" id="PS50206"/>
    </source>
</evidence>
<keyword evidence="7" id="KW-1185">Reference proteome</keyword>
<dbReference type="SMART" id="SM00404">
    <property type="entry name" value="PTPc_motif"/>
    <property type="match status" value="1"/>
</dbReference>
<dbReference type="PANTHER" id="PTHR19134">
    <property type="entry name" value="RECEPTOR-TYPE TYROSINE-PROTEIN PHOSPHATASE"/>
    <property type="match status" value="1"/>
</dbReference>
<feature type="domain" description="Rhodanese" evidence="5">
    <location>
        <begin position="112"/>
        <end position="237"/>
    </location>
</feature>
<name>A0A8H2ZFZ3_9SACH</name>
<accession>A0A8H2ZFZ3</accession>
<gene>
    <name evidence="6" type="ORF">KABA2_03S10296</name>
</gene>
<dbReference type="OrthoDB" id="6058203at2759"/>
<dbReference type="PRINTS" id="PR00700">
    <property type="entry name" value="PRTYPHPHTASE"/>
</dbReference>
<dbReference type="InterPro" id="IPR000387">
    <property type="entry name" value="Tyr_Pase_dom"/>
</dbReference>
<dbReference type="PANTHER" id="PTHR19134:SF547">
    <property type="entry name" value="TYROSINE-PROTEIN PHOSPHATASE 3"/>
    <property type="match status" value="1"/>
</dbReference>
<dbReference type="EC" id="3.1.3.48" evidence="2"/>
<dbReference type="InterPro" id="IPR029021">
    <property type="entry name" value="Prot-tyrosine_phosphatase-like"/>
</dbReference>
<dbReference type="Gene3D" id="3.90.190.10">
    <property type="entry name" value="Protein tyrosine phosphatase superfamily"/>
    <property type="match status" value="1"/>
</dbReference>
<organism evidence="6 7">
    <name type="scientific">Maudiozyma barnettii</name>
    <dbReference type="NCBI Taxonomy" id="61262"/>
    <lineage>
        <taxon>Eukaryota</taxon>
        <taxon>Fungi</taxon>
        <taxon>Dikarya</taxon>
        <taxon>Ascomycota</taxon>
        <taxon>Saccharomycotina</taxon>
        <taxon>Saccharomycetes</taxon>
        <taxon>Saccharomycetales</taxon>
        <taxon>Saccharomycetaceae</taxon>
        <taxon>Maudiozyma</taxon>
    </lineage>
</organism>
<dbReference type="PROSITE" id="PS50055">
    <property type="entry name" value="TYR_PHOSPHATASE_PTP"/>
    <property type="match status" value="1"/>
</dbReference>
<dbReference type="InterPro" id="IPR050348">
    <property type="entry name" value="Protein-Tyr_Phosphatase"/>
</dbReference>
<dbReference type="SUPFAM" id="SSF52799">
    <property type="entry name" value="(Phosphotyrosine protein) phosphatases II"/>
    <property type="match status" value="1"/>
</dbReference>
<dbReference type="GeneID" id="64856981"/>
<feature type="domain" description="Tyrosine-protein phosphatase" evidence="3">
    <location>
        <begin position="601"/>
        <end position="905"/>
    </location>
</feature>
<dbReference type="InterPro" id="IPR001763">
    <property type="entry name" value="Rhodanese-like_dom"/>
</dbReference>
<dbReference type="AlphaFoldDB" id="A0A8H2ZFZ3"/>
<evidence type="ECO:0000259" key="4">
    <source>
        <dbReference type="PROSITE" id="PS50056"/>
    </source>
</evidence>
<keyword evidence="6" id="KW-0418">Kinase</keyword>
<dbReference type="CDD" id="cd01446">
    <property type="entry name" value="DSP_MapKP"/>
    <property type="match status" value="1"/>
</dbReference>
<dbReference type="PROSITE" id="PS50206">
    <property type="entry name" value="RHODANESE_3"/>
    <property type="match status" value="1"/>
</dbReference>
<dbReference type="Proteomes" id="UP000644660">
    <property type="component" value="Unassembled WGS sequence"/>
</dbReference>
<evidence type="ECO:0000256" key="1">
    <source>
        <dbReference type="ARBA" id="ARBA00009649"/>
    </source>
</evidence>
<dbReference type="RefSeq" id="XP_041405848.1">
    <property type="nucleotide sequence ID" value="XM_041549914.1"/>
</dbReference>
<dbReference type="PROSITE" id="PS00383">
    <property type="entry name" value="TYR_PHOSPHATASE_1"/>
    <property type="match status" value="1"/>
</dbReference>
<comment type="caution">
    <text evidence="6">The sequence shown here is derived from an EMBL/GenBank/DDBJ whole genome shotgun (WGS) entry which is preliminary data.</text>
</comment>
<comment type="similarity">
    <text evidence="1">Belongs to the protein-tyrosine phosphatase family. Non-receptor class subfamily.</text>
</comment>
<protein>
    <recommendedName>
        <fullName evidence="2">protein-tyrosine-phosphatase</fullName>
        <ecNumber evidence="2">3.1.3.48</ecNumber>
    </recommendedName>
</protein>
<evidence type="ECO:0000259" key="3">
    <source>
        <dbReference type="PROSITE" id="PS50055"/>
    </source>
</evidence>
<feature type="domain" description="Tyrosine specific protein phosphatases" evidence="4">
    <location>
        <begin position="808"/>
        <end position="896"/>
    </location>
</feature>
<dbReference type="GO" id="GO:0016301">
    <property type="term" value="F:kinase activity"/>
    <property type="evidence" value="ECO:0007669"/>
    <property type="project" value="UniProtKB-KW"/>
</dbReference>
<dbReference type="InterPro" id="IPR000242">
    <property type="entry name" value="PTP_cat"/>
</dbReference>
<dbReference type="InterPro" id="IPR016130">
    <property type="entry name" value="Tyr_Pase_AS"/>
</dbReference>
<dbReference type="Pfam" id="PF00581">
    <property type="entry name" value="Rhodanese"/>
    <property type="match status" value="1"/>
</dbReference>
<dbReference type="Gene3D" id="3.40.250.10">
    <property type="entry name" value="Rhodanese-like domain"/>
    <property type="match status" value="1"/>
</dbReference>
<evidence type="ECO:0000313" key="6">
    <source>
        <dbReference type="EMBL" id="CAB4254004.1"/>
    </source>
</evidence>
<dbReference type="PROSITE" id="PS50056">
    <property type="entry name" value="TYR_PHOSPHATASE_2"/>
    <property type="match status" value="1"/>
</dbReference>
<sequence>MSGVYSMKNSSNPFVNINATSKGSTLNIPAVSVPIPNKNINSTTAMTSTTTTTTRSVPIVQSKIRQPVPLTFKSMTLPNFPSYKPQEQTFPKPKNVNLITAVELGRFLNEHDADDYILFDIRSFSEHSKETIKSSIHVCLPSTLLRRKNFTFEKLLESLPYNEQQRILKSFKNPNLRIYLYDNNVNQTDRSISLGCHGISVKLLNYSPCINPDNRIKIGILSCGFSQFKNIFPDDITNFVTNEESLLMANSTHPKQDDTSSTDSHHSPSILDNINLRLNVTDTNTSTTSSFLNSPSPQHVITDSPLSSSSPISALLKFQLPSQKTMPSQLFKFPQNEETMNLESYISAVNINEKQNRIQEHFEKKKYRNSLNLEREKFSEEDNEDSISLTSFQFPKRSTSSCSNLSNDEKYKDKLTVQIKYSKLHSKYPQKDIDKNIPQWFQELMSRTKIQFASQFQKLDILEKRRLNSSISSMGTHSNQSSTVFSTEDLHKALPPCYSKPNSHSGSLCSSNIVHKNNNSDTSFGLSIPSQFSSSPFSLKSPPLPPFSRPTAFKQTRSYSQPDCLVSDNQKWISDIDTDLTNMDNDSEKIVISSGVELGAKNRYKDIFPYEHTRVRLKKHSLSSFSSTPFSHYDTLVNQDITKEKDMDIIDNYINANYITLPELDNSKELLMKAQNSSQTILPSVSQKVRYIATQAPLRSTVQDFYSCIINDKVPLILSLTNDIENGVEKCFQYWKSNNYNGIKVNIIEELNPPELNKNVIIRRIRLLYDNDTKTYDVLQYQIKNWLDLSTLSDPIEIIHSICFKNILIKKLIKNHIIASESTPTILVHCSAGCGRTGTWCTIDSILSNLENFDLFLYEFKEKYDSTEKQYDPVAWTINMFRKQRISMVQNINQFLFIYDCLLYYFKFQLRDRSKMRFERSSLSLESVDADIKKTRIIKRFTEGKLHEIATTA</sequence>
<dbReference type="GO" id="GO:0004725">
    <property type="term" value="F:protein tyrosine phosphatase activity"/>
    <property type="evidence" value="ECO:0007669"/>
    <property type="project" value="UniProtKB-EC"/>
</dbReference>
<proteinExistence type="inferred from homology"/>
<dbReference type="Pfam" id="PF00102">
    <property type="entry name" value="Y_phosphatase"/>
    <property type="match status" value="1"/>
</dbReference>
<dbReference type="CDD" id="cd18533">
    <property type="entry name" value="PTP_fungal"/>
    <property type="match status" value="1"/>
</dbReference>
<evidence type="ECO:0000313" key="7">
    <source>
        <dbReference type="Proteomes" id="UP000644660"/>
    </source>
</evidence>
<evidence type="ECO:0000256" key="2">
    <source>
        <dbReference type="ARBA" id="ARBA00013064"/>
    </source>
</evidence>
<dbReference type="SMART" id="SM00194">
    <property type="entry name" value="PTPc"/>
    <property type="match status" value="1"/>
</dbReference>